<sequence>MIDDTEWRAAVAELTEWDHAATDDPRTYADLHSLNGIRTP</sequence>
<dbReference type="EMBL" id="BRZI01000072">
    <property type="protein sequence ID" value="GLD33285.1"/>
    <property type="molecule type" value="Genomic_DNA"/>
</dbReference>
<dbReference type="RefSeq" id="WP_255730577.1">
    <property type="nucleotide sequence ID" value="NZ_BRXE01000056.1"/>
</dbReference>
<dbReference type="Proteomes" id="UP001165663">
    <property type="component" value="Unassembled WGS sequence"/>
</dbReference>
<protein>
    <submittedName>
        <fullName evidence="2">Uncharacterized protein</fullName>
    </submittedName>
</protein>
<dbReference type="EMBL" id="BRXE01000056">
    <property type="protein sequence ID" value="GLB84625.1"/>
    <property type="molecule type" value="Genomic_DNA"/>
</dbReference>
<reference evidence="2" key="1">
    <citation type="submission" date="2022-08" db="EMBL/GenBank/DDBJ databases">
        <title>Mycobacterium kiyosense sp. nov., scotochromogenic slow-glowing species isolated from respiratory specimens.</title>
        <authorList>
            <person name="Fukano H."/>
            <person name="Kazumi Y."/>
            <person name="Sakagami N."/>
            <person name="Ato M."/>
            <person name="Mitarai S."/>
            <person name="Hoshino Y."/>
        </authorList>
    </citation>
    <scope>NUCLEOTIDE SEQUENCE</scope>
    <source>
        <strain evidence="2">1413</strain>
        <strain evidence="1">SRL2020-028</strain>
    </source>
</reference>
<dbReference type="Proteomes" id="UP001064782">
    <property type="component" value="Unassembled WGS sequence"/>
</dbReference>
<accession>A0A9P3UWR0</accession>
<dbReference type="AlphaFoldDB" id="A0A9P3UWR0"/>
<dbReference type="GeneID" id="83631382"/>
<evidence type="ECO:0000313" key="2">
    <source>
        <dbReference type="EMBL" id="GLD33285.1"/>
    </source>
</evidence>
<gene>
    <name evidence="2" type="ORF">Mkiyose1413_51680</name>
    <name evidence="1" type="ORF">SRL2020028_38810</name>
</gene>
<evidence type="ECO:0000313" key="1">
    <source>
        <dbReference type="EMBL" id="GLB84625.1"/>
    </source>
</evidence>
<evidence type="ECO:0000313" key="3">
    <source>
        <dbReference type="Proteomes" id="UP001064782"/>
    </source>
</evidence>
<proteinExistence type="predicted"/>
<name>A0A9P3UWR0_9MYCO</name>
<organism evidence="2 3">
    <name type="scientific">Mycobacterium kiyosense</name>
    <dbReference type="NCBI Taxonomy" id="2871094"/>
    <lineage>
        <taxon>Bacteria</taxon>
        <taxon>Bacillati</taxon>
        <taxon>Actinomycetota</taxon>
        <taxon>Actinomycetes</taxon>
        <taxon>Mycobacteriales</taxon>
        <taxon>Mycobacteriaceae</taxon>
        <taxon>Mycobacterium</taxon>
    </lineage>
</organism>
<comment type="caution">
    <text evidence="2">The sequence shown here is derived from an EMBL/GenBank/DDBJ whole genome shotgun (WGS) entry which is preliminary data.</text>
</comment>
<keyword evidence="3" id="KW-1185">Reference proteome</keyword>